<evidence type="ECO:0000259" key="7">
    <source>
        <dbReference type="Pfam" id="PF12698"/>
    </source>
</evidence>
<evidence type="ECO:0000256" key="5">
    <source>
        <dbReference type="ARBA" id="ARBA00023136"/>
    </source>
</evidence>
<feature type="transmembrane region" description="Helical" evidence="6">
    <location>
        <begin position="187"/>
        <end position="211"/>
    </location>
</feature>
<feature type="transmembrane region" description="Helical" evidence="6">
    <location>
        <begin position="317"/>
        <end position="336"/>
    </location>
</feature>
<feature type="transmembrane region" description="Helical" evidence="6">
    <location>
        <begin position="372"/>
        <end position="394"/>
    </location>
</feature>
<evidence type="ECO:0000256" key="2">
    <source>
        <dbReference type="ARBA" id="ARBA00022475"/>
    </source>
</evidence>
<dbReference type="PANTHER" id="PTHR30294">
    <property type="entry name" value="MEMBRANE COMPONENT OF ABC TRANSPORTER YHHJ-RELATED"/>
    <property type="match status" value="1"/>
</dbReference>
<dbReference type="InterPro" id="IPR051449">
    <property type="entry name" value="ABC-2_transporter_component"/>
</dbReference>
<dbReference type="EMBL" id="JBHTKL010000001">
    <property type="protein sequence ID" value="MFD1017741.1"/>
    <property type="molecule type" value="Genomic_DNA"/>
</dbReference>
<feature type="transmembrane region" description="Helical" evidence="6">
    <location>
        <begin position="283"/>
        <end position="305"/>
    </location>
</feature>
<dbReference type="RefSeq" id="WP_386055716.1">
    <property type="nucleotide sequence ID" value="NZ_JBHTKL010000001.1"/>
</dbReference>
<reference evidence="9" key="1">
    <citation type="journal article" date="2019" name="Int. J. Syst. Evol. Microbiol.">
        <title>The Global Catalogue of Microorganisms (GCM) 10K type strain sequencing project: providing services to taxonomists for standard genome sequencing and annotation.</title>
        <authorList>
            <consortium name="The Broad Institute Genomics Platform"/>
            <consortium name="The Broad Institute Genome Sequencing Center for Infectious Disease"/>
            <person name="Wu L."/>
            <person name="Ma J."/>
        </authorList>
    </citation>
    <scope>NUCLEOTIDE SEQUENCE [LARGE SCALE GENOMIC DNA]</scope>
    <source>
        <strain evidence="9">CCUG 56607</strain>
    </source>
</reference>
<evidence type="ECO:0000256" key="1">
    <source>
        <dbReference type="ARBA" id="ARBA00004651"/>
    </source>
</evidence>
<keyword evidence="5 6" id="KW-0472">Membrane</keyword>
<comment type="caution">
    <text evidence="8">The sequence shown here is derived from an EMBL/GenBank/DDBJ whole genome shotgun (WGS) entry which is preliminary data.</text>
</comment>
<dbReference type="PANTHER" id="PTHR30294:SF29">
    <property type="entry name" value="MULTIDRUG ABC TRANSPORTER PERMEASE YBHS-RELATED"/>
    <property type="match status" value="1"/>
</dbReference>
<organism evidence="8 9">
    <name type="scientific">Thalassobacillus hwangdonensis</name>
    <dbReference type="NCBI Taxonomy" id="546108"/>
    <lineage>
        <taxon>Bacteria</taxon>
        <taxon>Bacillati</taxon>
        <taxon>Bacillota</taxon>
        <taxon>Bacilli</taxon>
        <taxon>Bacillales</taxon>
        <taxon>Bacillaceae</taxon>
        <taxon>Thalassobacillus</taxon>
    </lineage>
</organism>
<evidence type="ECO:0000256" key="4">
    <source>
        <dbReference type="ARBA" id="ARBA00022989"/>
    </source>
</evidence>
<feature type="transmembrane region" description="Helical" evidence="6">
    <location>
        <begin position="342"/>
        <end position="360"/>
    </location>
</feature>
<feature type="transmembrane region" description="Helical" evidence="6">
    <location>
        <begin position="21"/>
        <end position="42"/>
    </location>
</feature>
<gene>
    <name evidence="8" type="ORF">ACFQ2J_00905</name>
</gene>
<evidence type="ECO:0000313" key="9">
    <source>
        <dbReference type="Proteomes" id="UP001596990"/>
    </source>
</evidence>
<evidence type="ECO:0000256" key="3">
    <source>
        <dbReference type="ARBA" id="ARBA00022692"/>
    </source>
</evidence>
<proteinExistence type="predicted"/>
<dbReference type="InterPro" id="IPR013525">
    <property type="entry name" value="ABC2_TM"/>
</dbReference>
<accession>A0ABW3KW42</accession>
<sequence length="421" mass="45888">MNKFGIILAHTYLSRLKSKQFIITTVITLLLIVGLTNFQTVIDDLGGGDSEDGNRQVALIGDASDVIDPLQQNLEMMEANVDLETFDGSEEEAKQAVIEGEYAALVNVEIDDQGLPSGTYYAEQVANSGLSNQLREGLQQVKRTIATENAGVDAAVLQQIAAPIAFEAIPLEESAKTEEELSEARGLVYVMLFLLYFTVLLYGTMIAMEVATEKSSRVMEILISSASPVTQMFAKIMGVALVGVTQITLFILVGYQSVKMNMDTMTGGIFEYFGLSGIDASTLVYVLVFFLLGYLLYATLAAMLGSLVTRIEDVQQMIMPMTLLIVAAFMIAMFGLGTPDSTFVTITSFIPFFTPMLMFLRVGMLDVPMWEVGLSIGLMIGTILLLGIIGARIYRGGVLMYGKSTSLKDIRKAMQLSKKES</sequence>
<evidence type="ECO:0000256" key="6">
    <source>
        <dbReference type="SAM" id="Phobius"/>
    </source>
</evidence>
<dbReference type="Pfam" id="PF12698">
    <property type="entry name" value="ABC2_membrane_3"/>
    <property type="match status" value="1"/>
</dbReference>
<keyword evidence="2" id="KW-1003">Cell membrane</keyword>
<feature type="domain" description="ABC-2 type transporter transmembrane" evidence="7">
    <location>
        <begin position="19"/>
        <end position="391"/>
    </location>
</feature>
<dbReference type="Proteomes" id="UP001596990">
    <property type="component" value="Unassembled WGS sequence"/>
</dbReference>
<name>A0ABW3KW42_9BACI</name>
<keyword evidence="9" id="KW-1185">Reference proteome</keyword>
<keyword evidence="4 6" id="KW-1133">Transmembrane helix</keyword>
<keyword evidence="3 6" id="KW-0812">Transmembrane</keyword>
<comment type="subcellular location">
    <subcellularLocation>
        <location evidence="1">Cell membrane</location>
        <topology evidence="1">Multi-pass membrane protein</topology>
    </subcellularLocation>
</comment>
<protein>
    <submittedName>
        <fullName evidence="8">ABC transporter permease</fullName>
    </submittedName>
</protein>
<evidence type="ECO:0000313" key="8">
    <source>
        <dbReference type="EMBL" id="MFD1017741.1"/>
    </source>
</evidence>
<feature type="transmembrane region" description="Helical" evidence="6">
    <location>
        <begin position="232"/>
        <end position="255"/>
    </location>
</feature>